<reference evidence="2 3" key="1">
    <citation type="submission" date="2023-07" db="EMBL/GenBank/DDBJ databases">
        <title>Comparative genomics of wheat-associated soil bacteria to identify genetic determinants of phenazine resistance.</title>
        <authorList>
            <person name="Mouncey N."/>
        </authorList>
    </citation>
    <scope>NUCLEOTIDE SEQUENCE [LARGE SCALE GENOMIC DNA]</scope>
    <source>
        <strain evidence="2 3">W4I11</strain>
    </source>
</reference>
<gene>
    <name evidence="2" type="ORF">QFZ34_001445</name>
</gene>
<protein>
    <submittedName>
        <fullName evidence="2">Uncharacterized protein</fullName>
    </submittedName>
</protein>
<keyword evidence="1" id="KW-1133">Transmembrane helix</keyword>
<name>A0ABU0S682_9HYPH</name>
<proteinExistence type="predicted"/>
<keyword evidence="3" id="KW-1185">Reference proteome</keyword>
<dbReference type="RefSeq" id="WP_307278567.1">
    <property type="nucleotide sequence ID" value="NZ_JAUSZT010000002.1"/>
</dbReference>
<dbReference type="EMBL" id="JAUSZT010000002">
    <property type="protein sequence ID" value="MDQ0996268.1"/>
    <property type="molecule type" value="Genomic_DNA"/>
</dbReference>
<evidence type="ECO:0000256" key="1">
    <source>
        <dbReference type="SAM" id="Phobius"/>
    </source>
</evidence>
<keyword evidence="1" id="KW-0472">Membrane</keyword>
<sequence>MAFTTAAYLAVLLAIRIRHKLAEIRREKPTPIIDVYPYDATASAKRQTGIRWHPPAVPLQVRLVLIAIAAAGAILLMAAVWLPPR</sequence>
<feature type="transmembrane region" description="Helical" evidence="1">
    <location>
        <begin position="61"/>
        <end position="82"/>
    </location>
</feature>
<comment type="caution">
    <text evidence="2">The sequence shown here is derived from an EMBL/GenBank/DDBJ whole genome shotgun (WGS) entry which is preliminary data.</text>
</comment>
<accession>A0ABU0S682</accession>
<dbReference type="Proteomes" id="UP001237780">
    <property type="component" value="Unassembled WGS sequence"/>
</dbReference>
<evidence type="ECO:0000313" key="2">
    <source>
        <dbReference type="EMBL" id="MDQ0996268.1"/>
    </source>
</evidence>
<evidence type="ECO:0000313" key="3">
    <source>
        <dbReference type="Proteomes" id="UP001237780"/>
    </source>
</evidence>
<keyword evidence="1" id="KW-0812">Transmembrane</keyword>
<organism evidence="2 3">
    <name type="scientific">Phyllobacterium ifriqiyense</name>
    <dbReference type="NCBI Taxonomy" id="314238"/>
    <lineage>
        <taxon>Bacteria</taxon>
        <taxon>Pseudomonadati</taxon>
        <taxon>Pseudomonadota</taxon>
        <taxon>Alphaproteobacteria</taxon>
        <taxon>Hyphomicrobiales</taxon>
        <taxon>Phyllobacteriaceae</taxon>
        <taxon>Phyllobacterium</taxon>
    </lineage>
</organism>